<comment type="catalytic activity">
    <reaction evidence="42">
        <text>(2E)-octadecenoyl-[ACP] + NADPH + H(+) = octadecanoyl-[ACP] + NADP(+)</text>
        <dbReference type="Rhea" id="RHEA:41928"/>
        <dbReference type="Rhea" id="RHEA-COMP:9655"/>
        <dbReference type="Rhea" id="RHEA-COMP:9656"/>
        <dbReference type="ChEBI" id="CHEBI:15378"/>
        <dbReference type="ChEBI" id="CHEBI:57783"/>
        <dbReference type="ChEBI" id="CHEBI:58349"/>
        <dbReference type="ChEBI" id="CHEBI:78489"/>
        <dbReference type="ChEBI" id="CHEBI:78495"/>
    </reaction>
    <physiologicalReaction direction="left-to-right" evidence="42">
        <dbReference type="Rhea" id="RHEA:41929"/>
    </physiologicalReaction>
</comment>
<dbReference type="InterPro" id="IPR009081">
    <property type="entry name" value="PP-bd_ACP"/>
</dbReference>
<evidence type="ECO:0000256" key="10">
    <source>
        <dbReference type="ARBA" id="ARBA00023315"/>
    </source>
</evidence>
<evidence type="ECO:0000256" key="47">
    <source>
        <dbReference type="ARBA" id="ARBA00049422"/>
    </source>
</evidence>
<evidence type="ECO:0000256" key="7">
    <source>
        <dbReference type="ARBA" id="ARBA00022898"/>
    </source>
</evidence>
<comment type="catalytic activity">
    <reaction evidence="31">
        <text>acetyl-[ACP] + malonyl-[ACP] + H(+) = 3-oxobutanoyl-[ACP] + holo-[ACP] + CO2</text>
        <dbReference type="Rhea" id="RHEA:41800"/>
        <dbReference type="Rhea" id="RHEA-COMP:9621"/>
        <dbReference type="Rhea" id="RHEA-COMP:9623"/>
        <dbReference type="Rhea" id="RHEA-COMP:9625"/>
        <dbReference type="Rhea" id="RHEA-COMP:9685"/>
        <dbReference type="ChEBI" id="CHEBI:15378"/>
        <dbReference type="ChEBI" id="CHEBI:16526"/>
        <dbReference type="ChEBI" id="CHEBI:64479"/>
        <dbReference type="ChEBI" id="CHEBI:78446"/>
        <dbReference type="ChEBI" id="CHEBI:78449"/>
        <dbReference type="ChEBI" id="CHEBI:78450"/>
    </reaction>
    <physiologicalReaction direction="left-to-right" evidence="31">
        <dbReference type="Rhea" id="RHEA:41801"/>
    </physiologicalReaction>
</comment>
<dbReference type="InterPro" id="IPR049551">
    <property type="entry name" value="PKS_DH_C"/>
</dbReference>
<dbReference type="InterPro" id="IPR013149">
    <property type="entry name" value="ADH-like_C"/>
</dbReference>
<evidence type="ECO:0000256" key="17">
    <source>
        <dbReference type="ARBA" id="ARBA00023399"/>
    </source>
</evidence>
<evidence type="ECO:0000256" key="25">
    <source>
        <dbReference type="ARBA" id="ARBA00047451"/>
    </source>
</evidence>
<evidence type="ECO:0000256" key="45">
    <source>
        <dbReference type="ARBA" id="ARBA00049263"/>
    </source>
</evidence>
<evidence type="ECO:0000256" key="15">
    <source>
        <dbReference type="ARBA" id="ARBA00023394"/>
    </source>
</evidence>
<evidence type="ECO:0000256" key="28">
    <source>
        <dbReference type="ARBA" id="ARBA00047810"/>
    </source>
</evidence>
<keyword evidence="3" id="KW-0597">Phosphoprotein</keyword>
<dbReference type="Pfam" id="PF14765">
    <property type="entry name" value="PS-DH"/>
    <property type="match status" value="1"/>
</dbReference>
<dbReference type="InterPro" id="IPR032821">
    <property type="entry name" value="PKS_assoc"/>
</dbReference>
<comment type="catalytic activity">
    <reaction evidence="12">
        <text>(3R)-hydroxydodecanoyl-[ACP] = (2E)-dodecenoyl-[ACP] + H2O</text>
        <dbReference type="Rhea" id="RHEA:41876"/>
        <dbReference type="Rhea" id="RHEA-COMP:9642"/>
        <dbReference type="Rhea" id="RHEA-COMP:9643"/>
        <dbReference type="ChEBI" id="CHEBI:15377"/>
        <dbReference type="ChEBI" id="CHEBI:78470"/>
        <dbReference type="ChEBI" id="CHEBI:78472"/>
    </reaction>
    <physiologicalReaction direction="left-to-right" evidence="12">
        <dbReference type="Rhea" id="RHEA:41877"/>
    </physiologicalReaction>
</comment>
<comment type="catalytic activity">
    <reaction evidence="29">
        <text>(2E)-hexenoyl-[ACP] + NADPH + H(+) = hexanoyl-[ACP] + NADP(+)</text>
        <dbReference type="Rhea" id="RHEA:41832"/>
        <dbReference type="Rhea" id="RHEA-COMP:9631"/>
        <dbReference type="Rhea" id="RHEA-COMP:9632"/>
        <dbReference type="ChEBI" id="CHEBI:15378"/>
        <dbReference type="ChEBI" id="CHEBI:57783"/>
        <dbReference type="ChEBI" id="CHEBI:58349"/>
        <dbReference type="ChEBI" id="CHEBI:78458"/>
        <dbReference type="ChEBI" id="CHEBI:78459"/>
    </reaction>
    <physiologicalReaction direction="left-to-right" evidence="29">
        <dbReference type="Rhea" id="RHEA:41833"/>
    </physiologicalReaction>
</comment>
<dbReference type="Pfam" id="PF00698">
    <property type="entry name" value="Acyl_transf_1"/>
    <property type="match status" value="1"/>
</dbReference>
<dbReference type="InterPro" id="IPR013968">
    <property type="entry name" value="PKS_KR"/>
</dbReference>
<dbReference type="PROSITE" id="PS52004">
    <property type="entry name" value="KS3_2"/>
    <property type="match status" value="1"/>
</dbReference>
<evidence type="ECO:0000256" key="4">
    <source>
        <dbReference type="ARBA" id="ARBA00022679"/>
    </source>
</evidence>
<dbReference type="Gene3D" id="3.30.70.3290">
    <property type="match status" value="1"/>
</dbReference>
<keyword evidence="56" id="KW-1185">Reference proteome</keyword>
<evidence type="ECO:0000256" key="51">
    <source>
        <dbReference type="PROSITE-ProRule" id="PRU01363"/>
    </source>
</evidence>
<dbReference type="InterPro" id="IPR020807">
    <property type="entry name" value="PKS_DH"/>
</dbReference>
<dbReference type="InterPro" id="IPR014043">
    <property type="entry name" value="Acyl_transferase_dom"/>
</dbReference>
<evidence type="ECO:0000256" key="19">
    <source>
        <dbReference type="ARBA" id="ARBA00023402"/>
    </source>
</evidence>
<evidence type="ECO:0000256" key="37">
    <source>
        <dbReference type="ARBA" id="ARBA00048571"/>
    </source>
</evidence>
<gene>
    <name evidence="55" type="ORF">PT974_02409</name>
</gene>
<dbReference type="Pfam" id="PF08659">
    <property type="entry name" value="KR"/>
    <property type="match status" value="1"/>
</dbReference>
<dbReference type="InterPro" id="IPR001227">
    <property type="entry name" value="Ac_transferase_dom_sf"/>
</dbReference>
<keyword evidence="8" id="KW-0560">Oxidoreductase</keyword>
<evidence type="ECO:0000313" key="56">
    <source>
        <dbReference type="Proteomes" id="UP001338125"/>
    </source>
</evidence>
<dbReference type="InterPro" id="IPR001031">
    <property type="entry name" value="Thioesterase"/>
</dbReference>
<dbReference type="SUPFAM" id="SSF52151">
    <property type="entry name" value="FabD/lysophospholipase-like"/>
    <property type="match status" value="1"/>
</dbReference>
<evidence type="ECO:0000256" key="26">
    <source>
        <dbReference type="ARBA" id="ARBA00047500"/>
    </source>
</evidence>
<keyword evidence="6" id="KW-0521">NADP</keyword>
<evidence type="ECO:0000256" key="21">
    <source>
        <dbReference type="ARBA" id="ARBA00047300"/>
    </source>
</evidence>
<dbReference type="InterPro" id="IPR029058">
    <property type="entry name" value="AB_hydrolase_fold"/>
</dbReference>
<dbReference type="Gene3D" id="3.40.366.10">
    <property type="entry name" value="Malonyl-Coenzyme A Acyl Carrier Protein, domain 2"/>
    <property type="match status" value="1"/>
</dbReference>
<evidence type="ECO:0000256" key="48">
    <source>
        <dbReference type="ARBA" id="ARBA00049449"/>
    </source>
</evidence>
<dbReference type="SMART" id="SM00822">
    <property type="entry name" value="PKS_KR"/>
    <property type="match status" value="1"/>
</dbReference>
<evidence type="ECO:0000256" key="29">
    <source>
        <dbReference type="ARBA" id="ARBA00047897"/>
    </source>
</evidence>
<comment type="catalytic activity">
    <reaction evidence="49">
        <text>(2E)-decenoyl-[ACP] + NADPH + H(+) = decanoyl-[ACP] + NADP(+)</text>
        <dbReference type="Rhea" id="RHEA:41864"/>
        <dbReference type="Rhea" id="RHEA-COMP:9639"/>
        <dbReference type="Rhea" id="RHEA-COMP:9640"/>
        <dbReference type="ChEBI" id="CHEBI:15378"/>
        <dbReference type="ChEBI" id="CHEBI:57783"/>
        <dbReference type="ChEBI" id="CHEBI:58349"/>
        <dbReference type="ChEBI" id="CHEBI:78467"/>
        <dbReference type="ChEBI" id="CHEBI:78468"/>
    </reaction>
    <physiologicalReaction direction="left-to-right" evidence="49">
        <dbReference type="Rhea" id="RHEA:41865"/>
    </physiologicalReaction>
</comment>
<comment type="catalytic activity">
    <reaction evidence="30">
        <text>3-oxobutanoyl-[ACP] + NADPH + H(+) = (3R)-hydroxybutanoyl-[ACP] + NADP(+)</text>
        <dbReference type="Rhea" id="RHEA:41804"/>
        <dbReference type="Rhea" id="RHEA-COMP:9625"/>
        <dbReference type="Rhea" id="RHEA-COMP:9626"/>
        <dbReference type="ChEBI" id="CHEBI:15378"/>
        <dbReference type="ChEBI" id="CHEBI:57783"/>
        <dbReference type="ChEBI" id="CHEBI:58349"/>
        <dbReference type="ChEBI" id="CHEBI:78450"/>
        <dbReference type="ChEBI" id="CHEBI:78451"/>
    </reaction>
    <physiologicalReaction direction="left-to-right" evidence="30">
        <dbReference type="Rhea" id="RHEA:41805"/>
    </physiologicalReaction>
</comment>
<comment type="catalytic activity">
    <reaction evidence="28">
        <text>(2E)-hexadecenoyl-[ACP] + NADPH + H(+) = hexadecanoyl-[ACP] + NADP(+)</text>
        <dbReference type="Rhea" id="RHEA:41912"/>
        <dbReference type="Rhea" id="RHEA-COMP:9651"/>
        <dbReference type="Rhea" id="RHEA-COMP:9652"/>
        <dbReference type="ChEBI" id="CHEBI:15378"/>
        <dbReference type="ChEBI" id="CHEBI:57783"/>
        <dbReference type="ChEBI" id="CHEBI:58349"/>
        <dbReference type="ChEBI" id="CHEBI:78481"/>
        <dbReference type="ChEBI" id="CHEBI:78483"/>
    </reaction>
    <physiologicalReaction direction="left-to-right" evidence="28">
        <dbReference type="Rhea" id="RHEA:41913"/>
    </physiologicalReaction>
</comment>
<comment type="catalytic activity">
    <reaction evidence="41">
        <text>3-oxotetradecanoyl-[ACP] + NADPH + H(+) = (3R)-hydroxytetradecanoyl-[ACP] + NADP(+)</text>
        <dbReference type="Rhea" id="RHEA:41888"/>
        <dbReference type="Rhea" id="RHEA-COMP:9645"/>
        <dbReference type="Rhea" id="RHEA-COMP:9646"/>
        <dbReference type="ChEBI" id="CHEBI:15378"/>
        <dbReference type="ChEBI" id="CHEBI:57783"/>
        <dbReference type="ChEBI" id="CHEBI:58349"/>
        <dbReference type="ChEBI" id="CHEBI:78473"/>
        <dbReference type="ChEBI" id="CHEBI:78474"/>
    </reaction>
    <physiologicalReaction direction="left-to-right" evidence="41">
        <dbReference type="Rhea" id="RHEA:41889"/>
    </physiologicalReaction>
</comment>
<dbReference type="Proteomes" id="UP001338125">
    <property type="component" value="Unassembled WGS sequence"/>
</dbReference>
<organism evidence="55 56">
    <name type="scientific">Cladobotryum mycophilum</name>
    <dbReference type="NCBI Taxonomy" id="491253"/>
    <lineage>
        <taxon>Eukaryota</taxon>
        <taxon>Fungi</taxon>
        <taxon>Dikarya</taxon>
        <taxon>Ascomycota</taxon>
        <taxon>Pezizomycotina</taxon>
        <taxon>Sordariomycetes</taxon>
        <taxon>Hypocreomycetidae</taxon>
        <taxon>Hypocreales</taxon>
        <taxon>Hypocreaceae</taxon>
        <taxon>Cladobotryum</taxon>
    </lineage>
</organism>
<dbReference type="InterPro" id="IPR042104">
    <property type="entry name" value="PKS_dehydratase_sf"/>
</dbReference>
<dbReference type="SMART" id="SM00827">
    <property type="entry name" value="PKS_AT"/>
    <property type="match status" value="1"/>
</dbReference>
<keyword evidence="9" id="KW-0511">Multifunctional enzyme</keyword>
<dbReference type="PANTHER" id="PTHR43775:SF37">
    <property type="entry name" value="SI:DKEY-61P9.11"/>
    <property type="match status" value="1"/>
</dbReference>
<dbReference type="PANTHER" id="PTHR43775">
    <property type="entry name" value="FATTY ACID SYNTHASE"/>
    <property type="match status" value="1"/>
</dbReference>
<comment type="catalytic activity">
    <reaction evidence="19">
        <text>(3R)-hydroxybutanoyl-[ACP] = (2E)-butenoyl-[ACP] + H2O</text>
        <dbReference type="Rhea" id="RHEA:41808"/>
        <dbReference type="Rhea" id="RHEA-COMP:9626"/>
        <dbReference type="Rhea" id="RHEA-COMP:9627"/>
        <dbReference type="ChEBI" id="CHEBI:15377"/>
        <dbReference type="ChEBI" id="CHEBI:78451"/>
        <dbReference type="ChEBI" id="CHEBI:78453"/>
    </reaction>
    <physiologicalReaction direction="left-to-right" evidence="19">
        <dbReference type="Rhea" id="RHEA:41809"/>
    </physiologicalReaction>
</comment>
<dbReference type="Pfam" id="PF08240">
    <property type="entry name" value="ADH_N"/>
    <property type="match status" value="1"/>
</dbReference>
<evidence type="ECO:0000256" key="2">
    <source>
        <dbReference type="ARBA" id="ARBA00022450"/>
    </source>
</evidence>
<feature type="region of interest" description="C-terminal hotdog fold" evidence="51">
    <location>
        <begin position="1026"/>
        <end position="1171"/>
    </location>
</feature>
<evidence type="ECO:0000259" key="54">
    <source>
        <dbReference type="PROSITE" id="PS52019"/>
    </source>
</evidence>
<comment type="catalytic activity">
    <reaction evidence="24">
        <text>3-oxodecanoyl-[ACP] + NADPH + H(+) = (3R)-hydroxydecanoyl-[ACP] + NADP(+)</text>
        <dbReference type="Rhea" id="RHEA:41856"/>
        <dbReference type="Rhea" id="RHEA-COMP:9637"/>
        <dbReference type="Rhea" id="RHEA-COMP:9638"/>
        <dbReference type="ChEBI" id="CHEBI:15378"/>
        <dbReference type="ChEBI" id="CHEBI:57783"/>
        <dbReference type="ChEBI" id="CHEBI:58349"/>
        <dbReference type="ChEBI" id="CHEBI:78464"/>
        <dbReference type="ChEBI" id="CHEBI:78466"/>
    </reaction>
    <physiologicalReaction direction="left-to-right" evidence="24">
        <dbReference type="Rhea" id="RHEA:41857"/>
    </physiologicalReaction>
</comment>
<dbReference type="InterPro" id="IPR020806">
    <property type="entry name" value="PKS_PP-bd"/>
</dbReference>
<dbReference type="SUPFAM" id="SSF51735">
    <property type="entry name" value="NAD(P)-binding Rossmann-fold domains"/>
    <property type="match status" value="3"/>
</dbReference>
<evidence type="ECO:0000256" key="36">
    <source>
        <dbReference type="ARBA" id="ARBA00048506"/>
    </source>
</evidence>
<dbReference type="Pfam" id="PF00107">
    <property type="entry name" value="ADH_zinc_N"/>
    <property type="match status" value="1"/>
</dbReference>
<dbReference type="Pfam" id="PF00550">
    <property type="entry name" value="PP-binding"/>
    <property type="match status" value="1"/>
</dbReference>
<feature type="domain" description="Carrier" evidence="52">
    <location>
        <begin position="1978"/>
        <end position="2052"/>
    </location>
</feature>
<evidence type="ECO:0000256" key="49">
    <source>
        <dbReference type="ARBA" id="ARBA00049521"/>
    </source>
</evidence>
<evidence type="ECO:0000256" key="42">
    <source>
        <dbReference type="ARBA" id="ARBA00049019"/>
    </source>
</evidence>
<dbReference type="SMART" id="SM00825">
    <property type="entry name" value="PKS_KS"/>
    <property type="match status" value="1"/>
</dbReference>
<comment type="catalytic activity">
    <reaction evidence="11">
        <text>(3R)-hydroxyoctanoyl-[ACP] = (2E)-octenoyl-[ACP] + H2O</text>
        <dbReference type="Rhea" id="RHEA:41844"/>
        <dbReference type="Rhea" id="RHEA-COMP:9634"/>
        <dbReference type="Rhea" id="RHEA-COMP:9635"/>
        <dbReference type="ChEBI" id="CHEBI:15377"/>
        <dbReference type="ChEBI" id="CHEBI:78461"/>
        <dbReference type="ChEBI" id="CHEBI:78462"/>
    </reaction>
    <physiologicalReaction direction="left-to-right" evidence="11">
        <dbReference type="Rhea" id="RHEA:41845"/>
    </physiologicalReaction>
</comment>
<dbReference type="Pfam" id="PF02801">
    <property type="entry name" value="Ketoacyl-synt_C"/>
    <property type="match status" value="1"/>
</dbReference>
<comment type="catalytic activity">
    <reaction evidence="16">
        <text>(3R)-hydroxytetradecanoyl-[ACP] = (2E)-tetradecenoyl-[ACP] + H2O</text>
        <dbReference type="Rhea" id="RHEA:41892"/>
        <dbReference type="Rhea" id="RHEA-COMP:9646"/>
        <dbReference type="Rhea" id="RHEA-COMP:9647"/>
        <dbReference type="ChEBI" id="CHEBI:15377"/>
        <dbReference type="ChEBI" id="CHEBI:78474"/>
        <dbReference type="ChEBI" id="CHEBI:78475"/>
    </reaction>
    <physiologicalReaction direction="left-to-right" evidence="16">
        <dbReference type="Rhea" id="RHEA:41893"/>
    </physiologicalReaction>
</comment>
<comment type="catalytic activity">
    <reaction evidence="27">
        <text>dodecanoyl-[ACP] + malonyl-[ACP] + H(+) = 3-oxotetradecanoyl-[ACP] + holo-[ACP] + CO2</text>
        <dbReference type="Rhea" id="RHEA:41884"/>
        <dbReference type="Rhea" id="RHEA-COMP:9623"/>
        <dbReference type="Rhea" id="RHEA-COMP:9644"/>
        <dbReference type="Rhea" id="RHEA-COMP:9645"/>
        <dbReference type="Rhea" id="RHEA-COMP:9685"/>
        <dbReference type="ChEBI" id="CHEBI:15378"/>
        <dbReference type="ChEBI" id="CHEBI:16526"/>
        <dbReference type="ChEBI" id="CHEBI:64479"/>
        <dbReference type="ChEBI" id="CHEBI:65264"/>
        <dbReference type="ChEBI" id="CHEBI:78449"/>
        <dbReference type="ChEBI" id="CHEBI:78473"/>
    </reaction>
    <physiologicalReaction direction="left-to-right" evidence="27">
        <dbReference type="Rhea" id="RHEA:41885"/>
    </physiologicalReaction>
</comment>
<dbReference type="InterPro" id="IPR016035">
    <property type="entry name" value="Acyl_Trfase/lysoPLipase"/>
</dbReference>
<dbReference type="SMART" id="SM00829">
    <property type="entry name" value="PKS_ER"/>
    <property type="match status" value="1"/>
</dbReference>
<dbReference type="Gene3D" id="1.10.1200.10">
    <property type="entry name" value="ACP-like"/>
    <property type="match status" value="1"/>
</dbReference>
<dbReference type="CDD" id="cd00833">
    <property type="entry name" value="PKS"/>
    <property type="match status" value="1"/>
</dbReference>
<evidence type="ECO:0000256" key="12">
    <source>
        <dbReference type="ARBA" id="ARBA00023351"/>
    </source>
</evidence>
<dbReference type="Pfam" id="PF00975">
    <property type="entry name" value="Thioesterase"/>
    <property type="match status" value="1"/>
</dbReference>
<evidence type="ECO:0000256" key="27">
    <source>
        <dbReference type="ARBA" id="ARBA00047578"/>
    </source>
</evidence>
<dbReference type="InterPro" id="IPR014031">
    <property type="entry name" value="Ketoacyl_synth_C"/>
</dbReference>
<feature type="active site" description="Proton acceptor; for dehydratase activity" evidence="51">
    <location>
        <position position="914"/>
    </location>
</feature>
<comment type="catalytic activity">
    <reaction evidence="47">
        <text>3-oxooctanoyl-[ACP] + NADPH + H(+) = (3R)-hydroxyoctanoyl-[ACP] + NADP(+)</text>
        <dbReference type="Rhea" id="RHEA:41840"/>
        <dbReference type="Rhea" id="RHEA-COMP:9633"/>
        <dbReference type="Rhea" id="RHEA-COMP:9634"/>
        <dbReference type="ChEBI" id="CHEBI:15378"/>
        <dbReference type="ChEBI" id="CHEBI:57783"/>
        <dbReference type="ChEBI" id="CHEBI:58349"/>
        <dbReference type="ChEBI" id="CHEBI:78460"/>
        <dbReference type="ChEBI" id="CHEBI:78461"/>
    </reaction>
    <physiologicalReaction direction="left-to-right" evidence="47">
        <dbReference type="Rhea" id="RHEA:41841"/>
    </physiologicalReaction>
</comment>
<evidence type="ECO:0000256" key="50">
    <source>
        <dbReference type="ARBA" id="ARBA00049533"/>
    </source>
</evidence>
<dbReference type="SMART" id="SM00824">
    <property type="entry name" value="PKS_TE"/>
    <property type="match status" value="1"/>
</dbReference>
<keyword evidence="4" id="KW-0808">Transferase</keyword>
<dbReference type="InterPro" id="IPR020843">
    <property type="entry name" value="ER"/>
</dbReference>
<evidence type="ECO:0000256" key="33">
    <source>
        <dbReference type="ARBA" id="ARBA00048281"/>
    </source>
</evidence>
<dbReference type="SUPFAM" id="SSF53901">
    <property type="entry name" value="Thiolase-like"/>
    <property type="match status" value="1"/>
</dbReference>
<evidence type="ECO:0000256" key="18">
    <source>
        <dbReference type="ARBA" id="ARBA00023401"/>
    </source>
</evidence>
<dbReference type="InterPro" id="IPR014030">
    <property type="entry name" value="Ketoacyl_synth_N"/>
</dbReference>
<dbReference type="InterPro" id="IPR036736">
    <property type="entry name" value="ACP-like_sf"/>
</dbReference>
<dbReference type="Gene3D" id="3.40.50.720">
    <property type="entry name" value="NAD(P)-binding Rossmann-like Domain"/>
    <property type="match status" value="1"/>
</dbReference>
<comment type="catalytic activity">
    <reaction evidence="14">
        <text>(3R)-hydroxydecanoyl-[ACP] = (2E)-decenoyl-[ACP] + H2O</text>
        <dbReference type="Rhea" id="RHEA:41860"/>
        <dbReference type="Rhea" id="RHEA-COMP:9638"/>
        <dbReference type="Rhea" id="RHEA-COMP:9639"/>
        <dbReference type="ChEBI" id="CHEBI:15377"/>
        <dbReference type="ChEBI" id="CHEBI:78466"/>
        <dbReference type="ChEBI" id="CHEBI:78467"/>
    </reaction>
    <physiologicalReaction direction="left-to-right" evidence="14">
        <dbReference type="Rhea" id="RHEA:41861"/>
    </physiologicalReaction>
</comment>
<dbReference type="InterPro" id="IPR020802">
    <property type="entry name" value="TesA-like"/>
</dbReference>
<feature type="domain" description="PKS/mFAS DH" evidence="54">
    <location>
        <begin position="882"/>
        <end position="1171"/>
    </location>
</feature>
<dbReference type="Gene3D" id="3.10.129.110">
    <property type="entry name" value="Polyketide synthase dehydratase"/>
    <property type="match status" value="1"/>
</dbReference>
<evidence type="ECO:0000256" key="31">
    <source>
        <dbReference type="ARBA" id="ARBA00047961"/>
    </source>
</evidence>
<comment type="catalytic activity">
    <reaction evidence="44">
        <text>(2E)-tetradecenoyl-[ACP] + NADPH + H(+) = tetradecanoyl-[ACP] + NADP(+)</text>
        <dbReference type="Rhea" id="RHEA:41896"/>
        <dbReference type="Rhea" id="RHEA-COMP:9647"/>
        <dbReference type="Rhea" id="RHEA-COMP:9648"/>
        <dbReference type="ChEBI" id="CHEBI:15378"/>
        <dbReference type="ChEBI" id="CHEBI:57783"/>
        <dbReference type="ChEBI" id="CHEBI:58349"/>
        <dbReference type="ChEBI" id="CHEBI:78475"/>
        <dbReference type="ChEBI" id="CHEBI:78477"/>
    </reaction>
    <physiologicalReaction direction="left-to-right" evidence="44">
        <dbReference type="Rhea" id="RHEA:41897"/>
    </physiologicalReaction>
</comment>
<dbReference type="SUPFAM" id="SSF53474">
    <property type="entry name" value="alpha/beta-Hydrolases"/>
    <property type="match status" value="1"/>
</dbReference>
<evidence type="ECO:0000256" key="44">
    <source>
        <dbReference type="ARBA" id="ARBA00049171"/>
    </source>
</evidence>
<dbReference type="SMART" id="SM00823">
    <property type="entry name" value="PKS_PP"/>
    <property type="match status" value="1"/>
</dbReference>
<evidence type="ECO:0000313" key="55">
    <source>
        <dbReference type="EMBL" id="KAK5997058.1"/>
    </source>
</evidence>
<evidence type="ECO:0000256" key="41">
    <source>
        <dbReference type="ARBA" id="ARBA00048935"/>
    </source>
</evidence>
<dbReference type="InterPro" id="IPR049900">
    <property type="entry name" value="PKS_mFAS_DH"/>
</dbReference>
<comment type="function">
    <text evidence="20">Fatty acid synthetase is a multifunctional enzyme that catalyzes the de novo biosynthesis of long-chain saturated fatty acids starting from acetyl-CoA and malonyl-CoA in the presence of NADPH. This multifunctional protein contains 7 catalytic activities and a site for the binding of the prosthetic group 4'-phosphopantetheine of the acyl carrier protein ([ACP]) domain.</text>
</comment>
<evidence type="ECO:0000256" key="14">
    <source>
        <dbReference type="ARBA" id="ARBA00023388"/>
    </source>
</evidence>
<dbReference type="Pfam" id="PF21089">
    <property type="entry name" value="PKS_DH_N"/>
    <property type="match status" value="1"/>
</dbReference>
<comment type="catalytic activity">
    <reaction evidence="39">
        <text>holo-[ACP] + acetyl-CoA = acetyl-[ACP] + CoA</text>
        <dbReference type="Rhea" id="RHEA:41788"/>
        <dbReference type="Rhea" id="RHEA-COMP:9621"/>
        <dbReference type="Rhea" id="RHEA-COMP:9685"/>
        <dbReference type="ChEBI" id="CHEBI:57287"/>
        <dbReference type="ChEBI" id="CHEBI:57288"/>
        <dbReference type="ChEBI" id="CHEBI:64479"/>
        <dbReference type="ChEBI" id="CHEBI:78446"/>
        <dbReference type="EC" id="2.3.1.38"/>
    </reaction>
    <physiologicalReaction direction="left-to-right" evidence="39">
        <dbReference type="Rhea" id="RHEA:41789"/>
    </physiologicalReaction>
</comment>
<evidence type="ECO:0000256" key="46">
    <source>
        <dbReference type="ARBA" id="ARBA00049414"/>
    </source>
</evidence>
<name>A0ABR0SY28_9HYPO</name>
<evidence type="ECO:0000256" key="22">
    <source>
        <dbReference type="ARBA" id="ARBA00047394"/>
    </source>
</evidence>
<dbReference type="InterPro" id="IPR050091">
    <property type="entry name" value="PKS_NRPS_Biosynth_Enz"/>
</dbReference>
<dbReference type="Pfam" id="PF00109">
    <property type="entry name" value="ketoacyl-synt"/>
    <property type="match status" value="1"/>
</dbReference>
<evidence type="ECO:0000256" key="35">
    <source>
        <dbReference type="ARBA" id="ARBA00048420"/>
    </source>
</evidence>
<comment type="catalytic activity">
    <reaction evidence="22">
        <text>hexanoyl-[ACP] + malonyl-[ACP] + H(+) = 3-oxooctanoyl-[ACP] + holo-[ACP] + CO2</text>
        <dbReference type="Rhea" id="RHEA:41836"/>
        <dbReference type="Rhea" id="RHEA-COMP:9623"/>
        <dbReference type="Rhea" id="RHEA-COMP:9632"/>
        <dbReference type="Rhea" id="RHEA-COMP:9633"/>
        <dbReference type="Rhea" id="RHEA-COMP:9685"/>
        <dbReference type="ChEBI" id="CHEBI:15378"/>
        <dbReference type="ChEBI" id="CHEBI:16526"/>
        <dbReference type="ChEBI" id="CHEBI:64479"/>
        <dbReference type="ChEBI" id="CHEBI:78449"/>
        <dbReference type="ChEBI" id="CHEBI:78459"/>
        <dbReference type="ChEBI" id="CHEBI:78460"/>
    </reaction>
    <physiologicalReaction direction="left-to-right" evidence="22">
        <dbReference type="Rhea" id="RHEA:41837"/>
    </physiologicalReaction>
</comment>
<evidence type="ECO:0000256" key="9">
    <source>
        <dbReference type="ARBA" id="ARBA00023268"/>
    </source>
</evidence>
<protein>
    <submittedName>
        <fullName evidence="55">Erythronolide synthase</fullName>
    </submittedName>
</protein>
<comment type="catalytic activity">
    <reaction evidence="33">
        <text>(2E)-dodecenoyl-[ACP] + NADPH + H(+) = dodecanoyl-[ACP] + NADP(+)</text>
        <dbReference type="Rhea" id="RHEA:41880"/>
        <dbReference type="Rhea" id="RHEA-COMP:9643"/>
        <dbReference type="Rhea" id="RHEA-COMP:9644"/>
        <dbReference type="ChEBI" id="CHEBI:15378"/>
        <dbReference type="ChEBI" id="CHEBI:57783"/>
        <dbReference type="ChEBI" id="CHEBI:58349"/>
        <dbReference type="ChEBI" id="CHEBI:65264"/>
        <dbReference type="ChEBI" id="CHEBI:78472"/>
    </reaction>
    <physiologicalReaction direction="left-to-right" evidence="33">
        <dbReference type="Rhea" id="RHEA:41881"/>
    </physiologicalReaction>
</comment>
<comment type="catalytic activity">
    <reaction evidence="37">
        <text>3-oxohexanoyl-[ACP] + NADPH + H(+) = (3R)-hydroxyhexanoyl-[ACP] + NADP(+)</text>
        <dbReference type="Rhea" id="RHEA:41824"/>
        <dbReference type="Rhea" id="RHEA-COMP:9629"/>
        <dbReference type="Rhea" id="RHEA-COMP:9630"/>
        <dbReference type="ChEBI" id="CHEBI:15378"/>
        <dbReference type="ChEBI" id="CHEBI:57783"/>
        <dbReference type="ChEBI" id="CHEBI:58349"/>
        <dbReference type="ChEBI" id="CHEBI:78456"/>
        <dbReference type="ChEBI" id="CHEBI:78457"/>
    </reaction>
    <physiologicalReaction direction="left-to-right" evidence="37">
        <dbReference type="Rhea" id="RHEA:41825"/>
    </physiologicalReaction>
</comment>
<evidence type="ECO:0000256" key="1">
    <source>
        <dbReference type="ARBA" id="ARBA00005189"/>
    </source>
</evidence>
<comment type="caution">
    <text evidence="55">The sequence shown here is derived from an EMBL/GenBank/DDBJ whole genome shotgun (WGS) entry which is preliminary data.</text>
</comment>
<evidence type="ECO:0000259" key="52">
    <source>
        <dbReference type="PROSITE" id="PS50075"/>
    </source>
</evidence>
<evidence type="ECO:0000256" key="39">
    <source>
        <dbReference type="ARBA" id="ARBA00048691"/>
    </source>
</evidence>
<dbReference type="InterPro" id="IPR049552">
    <property type="entry name" value="PKS_DH_N"/>
</dbReference>
<accession>A0ABR0SY28</accession>
<evidence type="ECO:0000256" key="30">
    <source>
        <dbReference type="ARBA" id="ARBA00047953"/>
    </source>
</evidence>
<comment type="catalytic activity">
    <reaction evidence="32">
        <text>hexadecanoyl-[ACP] + malonyl-[ACP] + H(+) = 3-oxooctadecanoyl-[ACP] + holo-[ACP] + CO2</text>
        <dbReference type="Rhea" id="RHEA:41916"/>
        <dbReference type="Rhea" id="RHEA-COMP:9623"/>
        <dbReference type="Rhea" id="RHEA-COMP:9652"/>
        <dbReference type="Rhea" id="RHEA-COMP:9653"/>
        <dbReference type="Rhea" id="RHEA-COMP:9685"/>
        <dbReference type="ChEBI" id="CHEBI:15378"/>
        <dbReference type="ChEBI" id="CHEBI:16526"/>
        <dbReference type="ChEBI" id="CHEBI:64479"/>
        <dbReference type="ChEBI" id="CHEBI:78449"/>
        <dbReference type="ChEBI" id="CHEBI:78483"/>
        <dbReference type="ChEBI" id="CHEBI:78487"/>
    </reaction>
    <physiologicalReaction direction="left-to-right" evidence="32">
        <dbReference type="Rhea" id="RHEA:41917"/>
    </physiologicalReaction>
</comment>
<evidence type="ECO:0000256" key="40">
    <source>
        <dbReference type="ARBA" id="ARBA00048704"/>
    </source>
</evidence>
<comment type="catalytic activity">
    <reaction evidence="46">
        <text>3-oxohexadecanoyl-[ACP] + NADPH + H(+) = (3R)-hydroxyhexadecanoyl-[ACP] + NADP(+)</text>
        <dbReference type="Rhea" id="RHEA:41904"/>
        <dbReference type="Rhea" id="RHEA-COMP:9649"/>
        <dbReference type="Rhea" id="RHEA-COMP:9650"/>
        <dbReference type="ChEBI" id="CHEBI:15378"/>
        <dbReference type="ChEBI" id="CHEBI:57783"/>
        <dbReference type="ChEBI" id="CHEBI:58349"/>
        <dbReference type="ChEBI" id="CHEBI:78478"/>
        <dbReference type="ChEBI" id="CHEBI:78480"/>
    </reaction>
    <physiologicalReaction direction="left-to-right" evidence="46">
        <dbReference type="Rhea" id="RHEA:41905"/>
    </physiologicalReaction>
</comment>
<dbReference type="InterPro" id="IPR016039">
    <property type="entry name" value="Thiolase-like"/>
</dbReference>
<comment type="catalytic activity">
    <reaction evidence="18">
        <text>(3R)-hydroxyhexadecanoyl-[ACP] = (2E)-hexadecenoyl-[ACP] + H2O</text>
        <dbReference type="Rhea" id="RHEA:41908"/>
        <dbReference type="Rhea" id="RHEA-COMP:9650"/>
        <dbReference type="Rhea" id="RHEA-COMP:9651"/>
        <dbReference type="ChEBI" id="CHEBI:15377"/>
        <dbReference type="ChEBI" id="CHEBI:78480"/>
        <dbReference type="ChEBI" id="CHEBI:78481"/>
    </reaction>
    <physiologicalReaction direction="left-to-right" evidence="18">
        <dbReference type="Rhea" id="RHEA:41909"/>
    </physiologicalReaction>
</comment>
<dbReference type="PROSITE" id="PS00606">
    <property type="entry name" value="KS3_1"/>
    <property type="match status" value="1"/>
</dbReference>
<evidence type="ECO:0000256" key="3">
    <source>
        <dbReference type="ARBA" id="ARBA00022553"/>
    </source>
</evidence>
<evidence type="ECO:0000256" key="5">
    <source>
        <dbReference type="ARBA" id="ARBA00022799"/>
    </source>
</evidence>
<comment type="catalytic activity">
    <reaction evidence="36">
        <text>a fatty acyl-[ACP] + malonyl-[ACP] + H(+) = a 3-oxoacyl-[ACP] + holo-[ACP] + CO2</text>
        <dbReference type="Rhea" id="RHEA:22836"/>
        <dbReference type="Rhea" id="RHEA-COMP:9623"/>
        <dbReference type="Rhea" id="RHEA-COMP:9685"/>
        <dbReference type="Rhea" id="RHEA-COMP:9916"/>
        <dbReference type="Rhea" id="RHEA-COMP:14125"/>
        <dbReference type="ChEBI" id="CHEBI:15378"/>
        <dbReference type="ChEBI" id="CHEBI:16526"/>
        <dbReference type="ChEBI" id="CHEBI:64479"/>
        <dbReference type="ChEBI" id="CHEBI:78449"/>
        <dbReference type="ChEBI" id="CHEBI:78776"/>
        <dbReference type="ChEBI" id="CHEBI:138651"/>
        <dbReference type="EC" id="2.3.1.41"/>
    </reaction>
    <physiologicalReaction direction="left-to-right" evidence="36">
        <dbReference type="Rhea" id="RHEA:22837"/>
    </physiologicalReaction>
</comment>
<dbReference type="InterPro" id="IPR057326">
    <property type="entry name" value="KR_dom"/>
</dbReference>
<comment type="catalytic activity">
    <reaction evidence="26">
        <text>(2E)-butenoyl-[ACP] + NADPH + H(+) = butanoyl-[ACP] + NADP(+)</text>
        <dbReference type="Rhea" id="RHEA:41812"/>
        <dbReference type="Rhea" id="RHEA-COMP:9627"/>
        <dbReference type="Rhea" id="RHEA-COMP:9628"/>
        <dbReference type="ChEBI" id="CHEBI:15378"/>
        <dbReference type="ChEBI" id="CHEBI:57783"/>
        <dbReference type="ChEBI" id="CHEBI:58349"/>
        <dbReference type="ChEBI" id="CHEBI:78453"/>
        <dbReference type="ChEBI" id="CHEBI:78454"/>
    </reaction>
    <physiologicalReaction direction="left-to-right" evidence="26">
        <dbReference type="Rhea" id="RHEA:41813"/>
    </physiologicalReaction>
</comment>
<reference evidence="55 56" key="1">
    <citation type="submission" date="2024-01" db="EMBL/GenBank/DDBJ databases">
        <title>Complete genome of Cladobotryum mycophilum ATHUM6906.</title>
        <authorList>
            <person name="Christinaki A.C."/>
            <person name="Myridakis A.I."/>
            <person name="Kouvelis V.N."/>
        </authorList>
    </citation>
    <scope>NUCLEOTIDE SEQUENCE [LARGE SCALE GENOMIC DNA]</scope>
    <source>
        <strain evidence="55 56">ATHUM6906</strain>
    </source>
</reference>
<dbReference type="EMBL" id="JAVFKD010000002">
    <property type="protein sequence ID" value="KAK5997058.1"/>
    <property type="molecule type" value="Genomic_DNA"/>
</dbReference>
<comment type="catalytic activity">
    <reaction evidence="25">
        <text>tetradecanoyl-[ACP] + malonyl-[ACP] + H(+) = 3-oxohexadecanoyl-[ACP] + holo-[ACP] + CO2</text>
        <dbReference type="Rhea" id="RHEA:41900"/>
        <dbReference type="Rhea" id="RHEA-COMP:9623"/>
        <dbReference type="Rhea" id="RHEA-COMP:9648"/>
        <dbReference type="Rhea" id="RHEA-COMP:9649"/>
        <dbReference type="Rhea" id="RHEA-COMP:9685"/>
        <dbReference type="ChEBI" id="CHEBI:15378"/>
        <dbReference type="ChEBI" id="CHEBI:16526"/>
        <dbReference type="ChEBI" id="CHEBI:64479"/>
        <dbReference type="ChEBI" id="CHEBI:78449"/>
        <dbReference type="ChEBI" id="CHEBI:78477"/>
        <dbReference type="ChEBI" id="CHEBI:78478"/>
    </reaction>
    <physiologicalReaction direction="left-to-right" evidence="25">
        <dbReference type="Rhea" id="RHEA:41901"/>
    </physiologicalReaction>
</comment>
<dbReference type="PROSITE" id="PS50075">
    <property type="entry name" value="CARRIER"/>
    <property type="match status" value="1"/>
</dbReference>
<comment type="catalytic activity">
    <reaction evidence="50">
        <text>octanoyl-[ACP] + malonyl-[ACP] + H(+) = 3-oxodecanoyl-[ACP] + holo-[ACP] + CO2</text>
        <dbReference type="Rhea" id="RHEA:41852"/>
        <dbReference type="Rhea" id="RHEA-COMP:9623"/>
        <dbReference type="Rhea" id="RHEA-COMP:9636"/>
        <dbReference type="Rhea" id="RHEA-COMP:9637"/>
        <dbReference type="Rhea" id="RHEA-COMP:9685"/>
        <dbReference type="ChEBI" id="CHEBI:15378"/>
        <dbReference type="ChEBI" id="CHEBI:16526"/>
        <dbReference type="ChEBI" id="CHEBI:64479"/>
        <dbReference type="ChEBI" id="CHEBI:78449"/>
        <dbReference type="ChEBI" id="CHEBI:78463"/>
        <dbReference type="ChEBI" id="CHEBI:78464"/>
    </reaction>
    <physiologicalReaction direction="left-to-right" evidence="50">
        <dbReference type="Rhea" id="RHEA:41853"/>
    </physiologicalReaction>
</comment>
<comment type="catalytic activity">
    <reaction evidence="13">
        <text>(3R)-hydroxyhexanoyl-[ACP] = (2E)-hexenoyl-[ACP] + H2O</text>
        <dbReference type="Rhea" id="RHEA:41828"/>
        <dbReference type="Rhea" id="RHEA-COMP:9630"/>
        <dbReference type="Rhea" id="RHEA-COMP:9631"/>
        <dbReference type="ChEBI" id="CHEBI:15377"/>
        <dbReference type="ChEBI" id="CHEBI:78457"/>
        <dbReference type="ChEBI" id="CHEBI:78458"/>
    </reaction>
    <physiologicalReaction direction="left-to-right" evidence="13">
        <dbReference type="Rhea" id="RHEA:41829"/>
    </physiologicalReaction>
</comment>
<dbReference type="InterPro" id="IPR013154">
    <property type="entry name" value="ADH-like_N"/>
</dbReference>
<dbReference type="InterPro" id="IPR018201">
    <property type="entry name" value="Ketoacyl_synth_AS"/>
</dbReference>
<feature type="region of interest" description="N-terminal hotdog fold" evidence="51">
    <location>
        <begin position="882"/>
        <end position="1009"/>
    </location>
</feature>
<comment type="catalytic activity">
    <reaction evidence="38">
        <text>a 2,3-saturated acyl-[ACP] + NADP(+) = a (2E)-enoyl-[ACP] + NADPH + H(+)</text>
        <dbReference type="Rhea" id="RHEA:22564"/>
        <dbReference type="Rhea" id="RHEA-COMP:9925"/>
        <dbReference type="Rhea" id="RHEA-COMP:9926"/>
        <dbReference type="ChEBI" id="CHEBI:15378"/>
        <dbReference type="ChEBI" id="CHEBI:57783"/>
        <dbReference type="ChEBI" id="CHEBI:58349"/>
        <dbReference type="ChEBI" id="CHEBI:78784"/>
        <dbReference type="ChEBI" id="CHEBI:78785"/>
        <dbReference type="EC" id="1.3.1.39"/>
    </reaction>
    <physiologicalReaction direction="right-to-left" evidence="38">
        <dbReference type="Rhea" id="RHEA:22566"/>
    </physiologicalReaction>
</comment>
<evidence type="ECO:0000256" key="11">
    <source>
        <dbReference type="ARBA" id="ARBA00023332"/>
    </source>
</evidence>
<comment type="catalytic activity">
    <reaction evidence="34">
        <text>tetradecanoyl-[ACP] + H2O = tetradecanoate + holo-[ACP] + H(+)</text>
        <dbReference type="Rhea" id="RHEA:30123"/>
        <dbReference type="Rhea" id="RHEA-COMP:9648"/>
        <dbReference type="Rhea" id="RHEA-COMP:9685"/>
        <dbReference type="ChEBI" id="CHEBI:15377"/>
        <dbReference type="ChEBI" id="CHEBI:15378"/>
        <dbReference type="ChEBI" id="CHEBI:30807"/>
        <dbReference type="ChEBI" id="CHEBI:64479"/>
        <dbReference type="ChEBI" id="CHEBI:78477"/>
        <dbReference type="EC" id="3.1.2.14"/>
    </reaction>
    <physiologicalReaction direction="left-to-right" evidence="34">
        <dbReference type="Rhea" id="RHEA:30124"/>
    </physiologicalReaction>
</comment>
<evidence type="ECO:0000256" key="24">
    <source>
        <dbReference type="ARBA" id="ARBA00047440"/>
    </source>
</evidence>
<dbReference type="Gene3D" id="3.40.50.1820">
    <property type="entry name" value="alpha/beta hydrolase"/>
    <property type="match status" value="1"/>
</dbReference>
<evidence type="ECO:0000256" key="16">
    <source>
        <dbReference type="ARBA" id="ARBA00023398"/>
    </source>
</evidence>
<keyword evidence="5" id="KW-0702">S-nitrosylation</keyword>
<comment type="catalytic activity">
    <reaction evidence="40">
        <text>hexadecanoyl-[ACP] + H2O = hexadecanoate + holo-[ACP] + H(+)</text>
        <dbReference type="Rhea" id="RHEA:41932"/>
        <dbReference type="Rhea" id="RHEA-COMP:9652"/>
        <dbReference type="Rhea" id="RHEA-COMP:9685"/>
        <dbReference type="ChEBI" id="CHEBI:7896"/>
        <dbReference type="ChEBI" id="CHEBI:15377"/>
        <dbReference type="ChEBI" id="CHEBI:15378"/>
        <dbReference type="ChEBI" id="CHEBI:64479"/>
        <dbReference type="ChEBI" id="CHEBI:78483"/>
        <dbReference type="EC" id="3.1.2.14"/>
    </reaction>
    <physiologicalReaction direction="left-to-right" evidence="40">
        <dbReference type="Rhea" id="RHEA:41933"/>
    </physiologicalReaction>
</comment>
<comment type="catalytic activity">
    <reaction evidence="35">
        <text>(2E)-octenoyl-[ACP] + NADPH + H(+) = octanoyl-[ACP] + NADP(+)</text>
        <dbReference type="Rhea" id="RHEA:41848"/>
        <dbReference type="Rhea" id="RHEA-COMP:9635"/>
        <dbReference type="Rhea" id="RHEA-COMP:9636"/>
        <dbReference type="ChEBI" id="CHEBI:15378"/>
        <dbReference type="ChEBI" id="CHEBI:57783"/>
        <dbReference type="ChEBI" id="CHEBI:58349"/>
        <dbReference type="ChEBI" id="CHEBI:78462"/>
        <dbReference type="ChEBI" id="CHEBI:78463"/>
    </reaction>
    <physiologicalReaction direction="left-to-right" evidence="35">
        <dbReference type="Rhea" id="RHEA:41849"/>
    </physiologicalReaction>
</comment>
<evidence type="ECO:0000256" key="13">
    <source>
        <dbReference type="ARBA" id="ARBA00023373"/>
    </source>
</evidence>
<keyword evidence="10" id="KW-0012">Acyltransferase</keyword>
<evidence type="ECO:0000256" key="8">
    <source>
        <dbReference type="ARBA" id="ARBA00023002"/>
    </source>
</evidence>
<dbReference type="SUPFAM" id="SSF50129">
    <property type="entry name" value="GroES-like"/>
    <property type="match status" value="1"/>
</dbReference>
<evidence type="ECO:0000256" key="6">
    <source>
        <dbReference type="ARBA" id="ARBA00022857"/>
    </source>
</evidence>
<dbReference type="Gene3D" id="3.40.47.10">
    <property type="match status" value="1"/>
</dbReference>
<dbReference type="Gene3D" id="3.90.180.10">
    <property type="entry name" value="Medium-chain alcohol dehydrogenases, catalytic domain"/>
    <property type="match status" value="1"/>
</dbReference>
<dbReference type="SUPFAM" id="SSF47336">
    <property type="entry name" value="ACP-like"/>
    <property type="match status" value="1"/>
</dbReference>
<feature type="active site" description="Proton donor; for dehydratase activity" evidence="51">
    <location>
        <position position="1087"/>
    </location>
</feature>
<evidence type="ECO:0000256" key="23">
    <source>
        <dbReference type="ARBA" id="ARBA00047400"/>
    </source>
</evidence>
<comment type="catalytic activity">
    <reaction evidence="45">
        <text>3-oxododecanoyl-[ACP] + NADPH + H(+) = (3R)-hydroxydodecanoyl-[ACP] + NADP(+)</text>
        <dbReference type="Rhea" id="RHEA:41872"/>
        <dbReference type="Rhea" id="RHEA-COMP:9641"/>
        <dbReference type="Rhea" id="RHEA-COMP:9642"/>
        <dbReference type="ChEBI" id="CHEBI:15378"/>
        <dbReference type="ChEBI" id="CHEBI:57783"/>
        <dbReference type="ChEBI" id="CHEBI:58349"/>
        <dbReference type="ChEBI" id="CHEBI:78469"/>
        <dbReference type="ChEBI" id="CHEBI:78470"/>
    </reaction>
    <physiologicalReaction direction="left-to-right" evidence="45">
        <dbReference type="Rhea" id="RHEA:41873"/>
    </physiologicalReaction>
</comment>
<feature type="domain" description="Ketosynthase family 3 (KS3)" evidence="53">
    <location>
        <begin position="6"/>
        <end position="417"/>
    </location>
</feature>
<evidence type="ECO:0000256" key="43">
    <source>
        <dbReference type="ARBA" id="ARBA00049109"/>
    </source>
</evidence>
<evidence type="ECO:0000256" key="34">
    <source>
        <dbReference type="ARBA" id="ARBA00048289"/>
    </source>
</evidence>
<dbReference type="PROSITE" id="PS52019">
    <property type="entry name" value="PKS_MFAS_DH"/>
    <property type="match status" value="1"/>
</dbReference>
<evidence type="ECO:0000256" key="32">
    <source>
        <dbReference type="ARBA" id="ARBA00048051"/>
    </source>
</evidence>
<keyword evidence="7" id="KW-0663">Pyridoxal phosphate</keyword>
<comment type="pathway">
    <text evidence="1">Lipid metabolism.</text>
</comment>
<comment type="catalytic activity">
    <reaction evidence="43">
        <text>decanoyl-[ACP] + malonyl-[ACP] + H(+) = 3-oxododecanoyl-[ACP] + holo-[ACP] + CO2</text>
        <dbReference type="Rhea" id="RHEA:41868"/>
        <dbReference type="Rhea" id="RHEA-COMP:9623"/>
        <dbReference type="Rhea" id="RHEA-COMP:9640"/>
        <dbReference type="Rhea" id="RHEA-COMP:9641"/>
        <dbReference type="Rhea" id="RHEA-COMP:9685"/>
        <dbReference type="ChEBI" id="CHEBI:15378"/>
        <dbReference type="ChEBI" id="CHEBI:16526"/>
        <dbReference type="ChEBI" id="CHEBI:64479"/>
        <dbReference type="ChEBI" id="CHEBI:78449"/>
        <dbReference type="ChEBI" id="CHEBI:78468"/>
        <dbReference type="ChEBI" id="CHEBI:78469"/>
    </reaction>
    <physiologicalReaction direction="left-to-right" evidence="43">
        <dbReference type="Rhea" id="RHEA:41869"/>
    </physiologicalReaction>
</comment>
<evidence type="ECO:0000256" key="38">
    <source>
        <dbReference type="ARBA" id="ARBA00048650"/>
    </source>
</evidence>
<dbReference type="InterPro" id="IPR016036">
    <property type="entry name" value="Malonyl_transacylase_ACP-bd"/>
</dbReference>
<dbReference type="InterPro" id="IPR011032">
    <property type="entry name" value="GroES-like_sf"/>
</dbReference>
<dbReference type="SMART" id="SM00826">
    <property type="entry name" value="PKS_DH"/>
    <property type="match status" value="1"/>
</dbReference>
<comment type="catalytic activity">
    <reaction evidence="15">
        <text>a (3R)-hydroxyacyl-[ACP] = a (2E)-enoyl-[ACP] + H2O</text>
        <dbReference type="Rhea" id="RHEA:13097"/>
        <dbReference type="Rhea" id="RHEA-COMP:9925"/>
        <dbReference type="Rhea" id="RHEA-COMP:9945"/>
        <dbReference type="ChEBI" id="CHEBI:15377"/>
        <dbReference type="ChEBI" id="CHEBI:78784"/>
        <dbReference type="ChEBI" id="CHEBI:78827"/>
        <dbReference type="EC" id="4.2.1.59"/>
    </reaction>
    <physiologicalReaction direction="left-to-right" evidence="15">
        <dbReference type="Rhea" id="RHEA:13098"/>
    </physiologicalReaction>
</comment>
<dbReference type="CDD" id="cd05195">
    <property type="entry name" value="enoyl_red"/>
    <property type="match status" value="1"/>
</dbReference>
<dbReference type="InterPro" id="IPR020841">
    <property type="entry name" value="PKS_Beta-ketoAc_synthase_dom"/>
</dbReference>
<comment type="catalytic activity">
    <reaction evidence="23">
        <text>a (3R)-hydroxyacyl-[ACP] + NADP(+) = a 3-oxoacyl-[ACP] + NADPH + H(+)</text>
        <dbReference type="Rhea" id="RHEA:17397"/>
        <dbReference type="Rhea" id="RHEA-COMP:9916"/>
        <dbReference type="Rhea" id="RHEA-COMP:9945"/>
        <dbReference type="ChEBI" id="CHEBI:15378"/>
        <dbReference type="ChEBI" id="CHEBI:57783"/>
        <dbReference type="ChEBI" id="CHEBI:58349"/>
        <dbReference type="ChEBI" id="CHEBI:78776"/>
        <dbReference type="ChEBI" id="CHEBI:78827"/>
        <dbReference type="EC" id="1.1.1.100"/>
    </reaction>
    <physiologicalReaction direction="right-to-left" evidence="23">
        <dbReference type="Rhea" id="RHEA:17399"/>
    </physiologicalReaction>
</comment>
<comment type="catalytic activity">
    <reaction evidence="48">
        <text>butanoyl-[ACP] + malonyl-[ACP] + H(+) = 3-oxohexanoyl-[ACP] + holo-[ACP] + CO2</text>
        <dbReference type="Rhea" id="RHEA:41820"/>
        <dbReference type="Rhea" id="RHEA-COMP:9623"/>
        <dbReference type="Rhea" id="RHEA-COMP:9628"/>
        <dbReference type="Rhea" id="RHEA-COMP:9629"/>
        <dbReference type="Rhea" id="RHEA-COMP:9685"/>
        <dbReference type="ChEBI" id="CHEBI:15378"/>
        <dbReference type="ChEBI" id="CHEBI:16526"/>
        <dbReference type="ChEBI" id="CHEBI:64479"/>
        <dbReference type="ChEBI" id="CHEBI:78449"/>
        <dbReference type="ChEBI" id="CHEBI:78454"/>
        <dbReference type="ChEBI" id="CHEBI:78456"/>
    </reaction>
    <physiologicalReaction direction="left-to-right" evidence="48">
        <dbReference type="Rhea" id="RHEA:41821"/>
    </physiologicalReaction>
</comment>
<keyword evidence="2" id="KW-0596">Phosphopantetheine</keyword>
<comment type="catalytic activity">
    <reaction evidence="17">
        <text>(3R)-hydroxyoctadecanoyl-[ACP] = (2E)-octadecenoyl-[ACP] + H2O</text>
        <dbReference type="Rhea" id="RHEA:41924"/>
        <dbReference type="Rhea" id="RHEA-COMP:9654"/>
        <dbReference type="Rhea" id="RHEA-COMP:9655"/>
        <dbReference type="ChEBI" id="CHEBI:15377"/>
        <dbReference type="ChEBI" id="CHEBI:78488"/>
        <dbReference type="ChEBI" id="CHEBI:78489"/>
    </reaction>
    <physiologicalReaction direction="left-to-right" evidence="17">
        <dbReference type="Rhea" id="RHEA:41925"/>
    </physiologicalReaction>
</comment>
<dbReference type="Pfam" id="PF16197">
    <property type="entry name" value="KAsynt_C_assoc"/>
    <property type="match status" value="1"/>
</dbReference>
<sequence length="2320" mass="253343">MITPSREPIAVVGIGCRFPGGVTTVKAFWETLRDGIDKLSEVPADRFDASSFYDDQDPRKYGSIRNHRGGFVDDIYEFDADFFGFYPAEASRIDPQQRIALEVGVHALEDSGTTLEQVAGSRTGVFLGNFTSDHLTVQTAADVRDNLSPHVALGPSLTIDTACSSSLVALHLACQSIWTHESDGALAGGVNAILRPESTIVMSKAGFLSPDGTCKSFDAAANGYVRSEGVGIVYLKPLSRAISDGDRIYSLIRGSLVNQDGYTPEGFTVPSVKAQSALLQSLYAQSGIDPAKVRYVEAHGPGTVVGDPIEARALGKQLGQLRSKDDEPLWIASLKGNFGHLEGAAGIAGFIKASLVTFHGAIPPQLNHKTPNPSIDFQSLRLAIPLKVIHLARDRKIWVGVNSFGAGGTNAHAILEEPPVTTISHPSSHRPRVFLLSARSESAMERAAVELASHLRHEHPSLENVAYTLNMRRSRHQHTSVIPATHVDELCSRLDILGSGKTSKDILTLQKRPDTSPKVAFVFSGQGGQWLGMGAALAAQEAVFRDSLADFDVIFTYRAGFSIIAEISAHDDPSRLNKTTIVQPAIAAIQIALARTLISYGVEPDAIAGHSIGEVAAAHIAGALSLEQAVDVIYFRSTIQSKASGTGSMLATGVSSTEAEQLIARRGLRNRIEIATLNGPKMTTLAGDTEHLKQLAEELQERGSFARFVNVNVPYHSRFMDPLEAELVKTLSKADSKLTNVPLYSTVTACVEPGTHLTGQYWFENVRKPVRYVETVTRMLADGYNFFIEIGPHPVLVSGTRGVAESAKLSPHILPAMVRENDLEPISRVIGVASALGVSADIQAFNGGGGRVVDLPLYAFQRQHYWFEHPEAKQHRLGKARHPFFGDSTSLTGDGRATLRLRLSTGVSPFLSEHIVDGMMVFPMTGHVEAAFLGAREHMPHEKNVWLEDLRFEHPVVLASAEDFAPQILFEITSPAKDFVIASRPADSTKDSSWQICSRGRINSVDQSAGTSPEAMESVKNRVQAGTKVRIDHFYRTIDKSGLRYGEAFRAIKSIWRLGNEIFSYAQLSPSYQHEASRFKFHPALLDACCHTMFADIQHQGDPTAVYLPYHVDRVQIFDADGATAAFTHLQIRSRDETLFRLDASMYDENGRVLAVVTGLTAKRLQGQNLSVSREHRLCFQSEASQPKFRRADVDFPNILALDLQLPGFDWLSPVQRAFPNTLIHKVDLDTADTKWDSDKWGFRLDRRSLLIVPAVVEPSSNSPDLCMTAERIYSALRRVASWIHKQQGTSTVIVLTRGGCMTPMDSQCNPLSSSVEAAVRVMVTEFPQARIRVVDLALNEMSEETTLLEEELRTFRLGRDDTIVAIRPESRFYKELVTRDLINGSLDGIIMRQQAPINLGPDEVAIEIHAAGLNYKDVMNGLGLLSERATAGGLGGQELGIEVAGRVLQMGGNVRGLDVGVSVMGGVANGLAGLVVTDYRLVVPLPSSLTMAEAACVPVVYLTAYYALVYLGRMGRGDSVLIHAGAGGVGVAAIQMAQHFGARVFATAGSPERRARVSEMGVEGVFDSRSPSFHDEVKKATGGLGVDLVLNSLIGPLFTQSLACLAPFGRFLEIGKTDIYQNMPLGLEQFGDNRSFFAIDLDRLARQKPQLYQRMLNEVRALFEAGQLMPPLVTKYPITEVSTALQTLSRSAVVGKVAIEMPEDTHVDVAPLNRLQLHGNKSYLITGGTTGFGIHLARFLDQAIVANMQQQGAVVTIKNADVNDTAAITSLFKEGISWPPVAGVIHCAGVVQSAFCYETTTEDFWNVFGPKAIGAWNMHLATQDKDLDFFIMTSSISAIIGITSGFSYAAANQFLDSLAHHRRSLGLPGLSLNLGVLEQYAGMVGKTANPEQVVEDLTMQGMSLTCLPAALSLFERMMLQDATQRLALGLDFSIYLKAHPHLLNDGLYLGLGSEREENIDSESSRSMANLSGPERLELIAETLHAGLAKLVGLEPSRISVTERIDQYAFDSLILTQLRGMILREFQVTYALMRLFQGPSLLQIAEELHSSLSKSSADAQASTELVDSQSDVALPKGLTVLSPWLIRGTGSGRRVICFHAMGGAASQFNHFLLHPPEGMDPIAVQLPGRESRVDEPMPATISEIIEEVARQLEDSVGPADVLWGHSMGGIIAFEVIRVLRRQGKPLPRLMIMTTIAPQLAYWLQRREQFLQSSVHDYSAEYMVAVSQYVEGADFAMSILPMMRKDAPLLLEYQFTEEEALDVPITAIVARKDDVVYPEEVAGWAAQTKQFNLIEMDGNHWSVQNNHELLWKAIRDLIAIE</sequence>
<dbReference type="SUPFAM" id="SSF55048">
    <property type="entry name" value="Probable ACP-binding domain of malonyl-CoA ACP transacylase"/>
    <property type="match status" value="1"/>
</dbReference>
<evidence type="ECO:0000259" key="53">
    <source>
        <dbReference type="PROSITE" id="PS52004"/>
    </source>
</evidence>
<evidence type="ECO:0000256" key="20">
    <source>
        <dbReference type="ARBA" id="ARBA00023442"/>
    </source>
</evidence>
<dbReference type="InterPro" id="IPR036291">
    <property type="entry name" value="NAD(P)-bd_dom_sf"/>
</dbReference>
<comment type="catalytic activity">
    <reaction evidence="21">
        <text>3-oxooctadecanoyl-[ACP] + NADPH + H(+) = (3R)-hydroxyoctadecanoyl-[ACP] + NADP(+)</text>
        <dbReference type="Rhea" id="RHEA:41920"/>
        <dbReference type="Rhea" id="RHEA-COMP:9653"/>
        <dbReference type="Rhea" id="RHEA-COMP:9654"/>
        <dbReference type="ChEBI" id="CHEBI:15378"/>
        <dbReference type="ChEBI" id="CHEBI:57783"/>
        <dbReference type="ChEBI" id="CHEBI:58349"/>
        <dbReference type="ChEBI" id="CHEBI:78487"/>
        <dbReference type="ChEBI" id="CHEBI:78488"/>
    </reaction>
    <physiologicalReaction direction="left-to-right" evidence="21">
        <dbReference type="Rhea" id="RHEA:41921"/>
    </physiologicalReaction>
</comment>
<proteinExistence type="predicted"/>